<evidence type="ECO:0000313" key="2">
    <source>
        <dbReference type="Proteomes" id="UP000184063"/>
    </source>
</evidence>
<reference evidence="2" key="1">
    <citation type="journal article" date="2017" name="Genome Biol.">
        <title>Comparative genomics reveals high biological diversity and specific adaptations in the industrially and medically important fungal genus Aspergillus.</title>
        <authorList>
            <person name="de Vries R.P."/>
            <person name="Riley R."/>
            <person name="Wiebenga A."/>
            <person name="Aguilar-Osorio G."/>
            <person name="Amillis S."/>
            <person name="Uchima C.A."/>
            <person name="Anderluh G."/>
            <person name="Asadollahi M."/>
            <person name="Askin M."/>
            <person name="Barry K."/>
            <person name="Battaglia E."/>
            <person name="Bayram O."/>
            <person name="Benocci T."/>
            <person name="Braus-Stromeyer S.A."/>
            <person name="Caldana C."/>
            <person name="Canovas D."/>
            <person name="Cerqueira G.C."/>
            <person name="Chen F."/>
            <person name="Chen W."/>
            <person name="Choi C."/>
            <person name="Clum A."/>
            <person name="Dos Santos R.A."/>
            <person name="Damasio A.R."/>
            <person name="Diallinas G."/>
            <person name="Emri T."/>
            <person name="Fekete E."/>
            <person name="Flipphi M."/>
            <person name="Freyberg S."/>
            <person name="Gallo A."/>
            <person name="Gournas C."/>
            <person name="Habgood R."/>
            <person name="Hainaut M."/>
            <person name="Harispe M.L."/>
            <person name="Henrissat B."/>
            <person name="Hilden K.S."/>
            <person name="Hope R."/>
            <person name="Hossain A."/>
            <person name="Karabika E."/>
            <person name="Karaffa L."/>
            <person name="Karanyi Z."/>
            <person name="Krasevec N."/>
            <person name="Kuo A."/>
            <person name="Kusch H."/>
            <person name="LaButti K."/>
            <person name="Lagendijk E.L."/>
            <person name="Lapidus A."/>
            <person name="Levasseur A."/>
            <person name="Lindquist E."/>
            <person name="Lipzen A."/>
            <person name="Logrieco A.F."/>
            <person name="MacCabe A."/>
            <person name="Maekelae M.R."/>
            <person name="Malavazi I."/>
            <person name="Melin P."/>
            <person name="Meyer V."/>
            <person name="Mielnichuk N."/>
            <person name="Miskei M."/>
            <person name="Molnar A.P."/>
            <person name="Mule G."/>
            <person name="Ngan C.Y."/>
            <person name="Orejas M."/>
            <person name="Orosz E."/>
            <person name="Ouedraogo J.P."/>
            <person name="Overkamp K.M."/>
            <person name="Park H.-S."/>
            <person name="Perrone G."/>
            <person name="Piumi F."/>
            <person name="Punt P.J."/>
            <person name="Ram A.F."/>
            <person name="Ramon A."/>
            <person name="Rauscher S."/>
            <person name="Record E."/>
            <person name="Riano-Pachon D.M."/>
            <person name="Robert V."/>
            <person name="Roehrig J."/>
            <person name="Ruller R."/>
            <person name="Salamov A."/>
            <person name="Salih N.S."/>
            <person name="Samson R.A."/>
            <person name="Sandor E."/>
            <person name="Sanguinetti M."/>
            <person name="Schuetze T."/>
            <person name="Sepcic K."/>
            <person name="Shelest E."/>
            <person name="Sherlock G."/>
            <person name="Sophianopoulou V."/>
            <person name="Squina F.M."/>
            <person name="Sun H."/>
            <person name="Susca A."/>
            <person name="Todd R.B."/>
            <person name="Tsang A."/>
            <person name="Unkles S.E."/>
            <person name="van de Wiele N."/>
            <person name="van Rossen-Uffink D."/>
            <person name="Oliveira J.V."/>
            <person name="Vesth T.C."/>
            <person name="Visser J."/>
            <person name="Yu J.-H."/>
            <person name="Zhou M."/>
            <person name="Andersen M.R."/>
            <person name="Archer D.B."/>
            <person name="Baker S.E."/>
            <person name="Benoit I."/>
            <person name="Brakhage A.A."/>
            <person name="Braus G.H."/>
            <person name="Fischer R."/>
            <person name="Frisvad J.C."/>
            <person name="Goldman G.H."/>
            <person name="Houbraken J."/>
            <person name="Oakley B."/>
            <person name="Pocsi I."/>
            <person name="Scazzocchio C."/>
            <person name="Seiboth B."/>
            <person name="vanKuyk P.A."/>
            <person name="Wortman J."/>
            <person name="Dyer P.S."/>
            <person name="Grigoriev I.V."/>
        </authorList>
    </citation>
    <scope>NUCLEOTIDE SEQUENCE [LARGE SCALE GENOMIC DNA]</scope>
    <source>
        <strain evidence="2">CBS 106.47</strain>
    </source>
</reference>
<name>A0A1M3TSR6_ASPLC</name>
<accession>A0A1M3TSR6</accession>
<evidence type="ECO:0000313" key="1">
    <source>
        <dbReference type="EMBL" id="OJZ89927.1"/>
    </source>
</evidence>
<organism evidence="1 2">
    <name type="scientific">Aspergillus luchuensis (strain CBS 106.47)</name>
    <dbReference type="NCBI Taxonomy" id="1137211"/>
    <lineage>
        <taxon>Eukaryota</taxon>
        <taxon>Fungi</taxon>
        <taxon>Dikarya</taxon>
        <taxon>Ascomycota</taxon>
        <taxon>Pezizomycotina</taxon>
        <taxon>Eurotiomycetes</taxon>
        <taxon>Eurotiomycetidae</taxon>
        <taxon>Eurotiales</taxon>
        <taxon>Aspergillaceae</taxon>
        <taxon>Aspergillus</taxon>
        <taxon>Aspergillus subgen. Circumdati</taxon>
    </lineage>
</organism>
<dbReference type="VEuPathDB" id="FungiDB:ASPFODRAFT_510994"/>
<dbReference type="AlphaFoldDB" id="A0A1M3TSR6"/>
<protein>
    <submittedName>
        <fullName evidence="1">Uncharacterized protein</fullName>
    </submittedName>
</protein>
<sequence length="134" mass="14934">MLGCREVAVPFPSLKSWAVVWSCRHQFHLAKIRYFVMGNCQFLPGCLPEVPLPPSLFAGHFCVFPQPKFFPSTGLLVLILLLEEVVLDPLTVTPATSSISQGVNPPTHKSSRLFFEALFLLTISVHLKYRVAVP</sequence>
<proteinExistence type="predicted"/>
<dbReference type="Proteomes" id="UP000184063">
    <property type="component" value="Unassembled WGS sequence"/>
</dbReference>
<gene>
    <name evidence="1" type="ORF">ASPFODRAFT_510994</name>
</gene>
<dbReference type="EMBL" id="KV878238">
    <property type="protein sequence ID" value="OJZ89927.1"/>
    <property type="molecule type" value="Genomic_DNA"/>
</dbReference>